<gene>
    <name evidence="1" type="ORF">EVAR_48643_1</name>
</gene>
<dbReference type="AlphaFoldDB" id="A0A4C1XMK8"/>
<protein>
    <submittedName>
        <fullName evidence="1">Uncharacterized protein</fullName>
    </submittedName>
</protein>
<evidence type="ECO:0000313" key="1">
    <source>
        <dbReference type="EMBL" id="GBP65166.1"/>
    </source>
</evidence>
<sequence>MVFYVLAIKLIVQKIFIIKLSCVLILRVYLNEVHRGICSSKTQVRSFQLDRYSDTNIPKDLPNTLFNTHTHTHTHTHIQIEKEFLIAKGFGKGEGTRVPTAHEAQGLTSEGTVNVRTTVILKLHDSISYPVVAITRRIVSRVYYANDGGDAVGRLIKRALAAGDKRIENDHIKTAVRNRDKTVMEVLEINRYGCYE</sequence>
<proteinExistence type="predicted"/>
<reference evidence="1 2" key="1">
    <citation type="journal article" date="2019" name="Commun. Biol.">
        <title>The bagworm genome reveals a unique fibroin gene that provides high tensile strength.</title>
        <authorList>
            <person name="Kono N."/>
            <person name="Nakamura H."/>
            <person name="Ohtoshi R."/>
            <person name="Tomita M."/>
            <person name="Numata K."/>
            <person name="Arakawa K."/>
        </authorList>
    </citation>
    <scope>NUCLEOTIDE SEQUENCE [LARGE SCALE GENOMIC DNA]</scope>
</reference>
<accession>A0A4C1XMK8</accession>
<keyword evidence="2" id="KW-1185">Reference proteome</keyword>
<evidence type="ECO:0000313" key="2">
    <source>
        <dbReference type="Proteomes" id="UP000299102"/>
    </source>
</evidence>
<comment type="caution">
    <text evidence="1">The sequence shown here is derived from an EMBL/GenBank/DDBJ whole genome shotgun (WGS) entry which is preliminary data.</text>
</comment>
<dbReference type="EMBL" id="BGZK01000921">
    <property type="protein sequence ID" value="GBP65166.1"/>
    <property type="molecule type" value="Genomic_DNA"/>
</dbReference>
<organism evidence="1 2">
    <name type="scientific">Eumeta variegata</name>
    <name type="common">Bagworm moth</name>
    <name type="synonym">Eumeta japonica</name>
    <dbReference type="NCBI Taxonomy" id="151549"/>
    <lineage>
        <taxon>Eukaryota</taxon>
        <taxon>Metazoa</taxon>
        <taxon>Ecdysozoa</taxon>
        <taxon>Arthropoda</taxon>
        <taxon>Hexapoda</taxon>
        <taxon>Insecta</taxon>
        <taxon>Pterygota</taxon>
        <taxon>Neoptera</taxon>
        <taxon>Endopterygota</taxon>
        <taxon>Lepidoptera</taxon>
        <taxon>Glossata</taxon>
        <taxon>Ditrysia</taxon>
        <taxon>Tineoidea</taxon>
        <taxon>Psychidae</taxon>
        <taxon>Oiketicinae</taxon>
        <taxon>Eumeta</taxon>
    </lineage>
</organism>
<dbReference type="Proteomes" id="UP000299102">
    <property type="component" value="Unassembled WGS sequence"/>
</dbReference>
<dbReference type="Gene3D" id="3.40.50.300">
    <property type="entry name" value="P-loop containing nucleotide triphosphate hydrolases"/>
    <property type="match status" value="1"/>
</dbReference>
<name>A0A4C1XMK8_EUMVA</name>
<dbReference type="OrthoDB" id="9995375at2759"/>
<dbReference type="InterPro" id="IPR027417">
    <property type="entry name" value="P-loop_NTPase"/>
</dbReference>